<comment type="caution">
    <text evidence="4">The sequence shown here is derived from an EMBL/GenBank/DDBJ whole genome shotgun (WGS) entry which is preliminary data.</text>
</comment>
<keyword evidence="2" id="KW-0121">Carboxypeptidase</keyword>
<dbReference type="PROSITE" id="PS00131">
    <property type="entry name" value="CARBOXYPEPT_SER_SER"/>
    <property type="match status" value="2"/>
</dbReference>
<dbReference type="PROSITE" id="PS00560">
    <property type="entry name" value="CARBOXYPEPT_SER_HIS"/>
    <property type="match status" value="4"/>
</dbReference>
<feature type="compositionally biased region" description="Low complexity" evidence="3">
    <location>
        <begin position="2081"/>
        <end position="2095"/>
    </location>
</feature>
<feature type="compositionally biased region" description="Polar residues" evidence="3">
    <location>
        <begin position="2096"/>
        <end position="2155"/>
    </location>
</feature>
<dbReference type="Gene3D" id="3.40.50.12670">
    <property type="match status" value="1"/>
</dbReference>
<dbReference type="GO" id="GO:0006508">
    <property type="term" value="P:proteolysis"/>
    <property type="evidence" value="ECO:0007669"/>
    <property type="project" value="UniProtKB-KW"/>
</dbReference>
<dbReference type="InterPro" id="IPR001563">
    <property type="entry name" value="Peptidase_S10"/>
</dbReference>
<evidence type="ECO:0000256" key="1">
    <source>
        <dbReference type="ARBA" id="ARBA00009431"/>
    </source>
</evidence>
<feature type="signal peptide" evidence="2">
    <location>
        <begin position="1"/>
        <end position="26"/>
    </location>
</feature>
<dbReference type="FunFam" id="3.40.50.12670:FF:000002">
    <property type="entry name" value="Carboxypeptidase"/>
    <property type="match status" value="2"/>
</dbReference>
<dbReference type="InterPro" id="IPR002816">
    <property type="entry name" value="TraB/PrgY/GumN_fam"/>
</dbReference>
<dbReference type="EC" id="3.4.16.-" evidence="2"/>
<gene>
    <name evidence="4" type="ORF">CAUJ_LOCUS1361</name>
</gene>
<dbReference type="Proteomes" id="UP000835052">
    <property type="component" value="Unassembled WGS sequence"/>
</dbReference>
<dbReference type="InterPro" id="IPR018202">
    <property type="entry name" value="Ser_caboxypep_ser_AS"/>
</dbReference>
<comment type="similarity">
    <text evidence="1 2">Belongs to the peptidase S10 family.</text>
</comment>
<dbReference type="PRINTS" id="PR00724">
    <property type="entry name" value="CRBOXYPTASEC"/>
</dbReference>
<dbReference type="EMBL" id="CAJGYM010000002">
    <property type="protein sequence ID" value="CAD6185442.1"/>
    <property type="molecule type" value="Genomic_DNA"/>
</dbReference>
<reference evidence="4" key="1">
    <citation type="submission" date="2020-10" db="EMBL/GenBank/DDBJ databases">
        <authorList>
            <person name="Kikuchi T."/>
        </authorList>
    </citation>
    <scope>NUCLEOTIDE SEQUENCE</scope>
    <source>
        <strain evidence="4">NKZ352</strain>
    </source>
</reference>
<keyword evidence="2" id="KW-0732">Signal</keyword>
<organism evidence="4 5">
    <name type="scientific">Caenorhabditis auriculariae</name>
    <dbReference type="NCBI Taxonomy" id="2777116"/>
    <lineage>
        <taxon>Eukaryota</taxon>
        <taxon>Metazoa</taxon>
        <taxon>Ecdysozoa</taxon>
        <taxon>Nematoda</taxon>
        <taxon>Chromadorea</taxon>
        <taxon>Rhabditida</taxon>
        <taxon>Rhabditina</taxon>
        <taxon>Rhabditomorpha</taxon>
        <taxon>Rhabditoidea</taxon>
        <taxon>Rhabditidae</taxon>
        <taxon>Peloderinae</taxon>
        <taxon>Caenorhabditis</taxon>
    </lineage>
</organism>
<dbReference type="SUPFAM" id="SSF53474">
    <property type="entry name" value="alpha/beta-Hydrolases"/>
    <property type="match status" value="4"/>
</dbReference>
<keyword evidence="2" id="KW-0645">Protease</keyword>
<dbReference type="InterPro" id="IPR029058">
    <property type="entry name" value="AB_hydrolase_fold"/>
</dbReference>
<evidence type="ECO:0000256" key="3">
    <source>
        <dbReference type="SAM" id="MobiDB-lite"/>
    </source>
</evidence>
<sequence length="2540" mass="286031">MVLAWRTAAIWLLVLVADVRPQTARAQADLIANGLPGTTFQQSFKQYAGYLKSNPQLTTPDLHYWYIESQNNPSTDPLIVFLNGGPGCSSVFGMLEEIGPFRVNADTQTLYENVFAWNKISNLLVIDAPGVGYSMPNQGVQNDDNVATAILNAVVDFFGVFPMLLANDVYFGGEGYASFFVTNISYKLLVNPQGAVLPSPIKIRGLMIGNGVLSAKHQYNSFIPYTYTHGFAGKDQWDALRKVCCPGQSTLGCDFYGSQDQNCRAKADNAVKNWIFSSIDQYNVYQDCYRTLIVLNATATAMGLKDVVNYNSTDSLNGYPCRSFSSTQIYLSRQDVRQALHVRPDITTTYRSCINVNFPQLSNDLYLPITSLMTLQGYETRKFKILIYNGDLDATNNFIGAQKFGQQVAAGLNLNQTDERKWLANYNSAAFKWMDGGMVTRYSSRFDILSILGAGHFAPQSRPAQTLQVIRDFVLEFFYNNCLGKVNIAAAPLLQQYQQPATAAARKAADKIISLPGLTFQINFNHYSGYLNASNTHKFHYWYVESQNDPANDPILLWLNGGPGSSSLWGMFTENGPFRPNSDGQTLYENIHSWNRFANVLYLESPHQVGFSYSTVSNDNTYNDDLTASDNYGALKDFFLNIFPEKLNTPFYITGESYGGVYIPTLSKLLIDKINTGDINLNFKGIAIGNGELTTRLQVNSVIFQLYTYGLVGEMQYNELVSRCCQANITDPTQCDFYTPYIYFDNLGNYQPVAGADQFCVKTVLSIANDMVWLSQNDPYNIYQDCYAVSGSSSTSSRNPASASSNAFLDIGSVINKDSSDPFNGFPCWGDAATTVYFNRKDVRQALHIPDSVQPWAQYNDQINTQLYKRSYFEMGDTLRSILGSYFYNVNGMKLLIYNGDTDMVCNHLGDQWLIEQLAANMSLQTTQSRSPWFYTIAGTDHSAQHSGFFKTFDKNLWLVTVKGSGHLVPQDRPGPALQMIYNFVKGIALNTTYPTFLKPAALVPSYTTIGSCGAEQYPDSQTMPTLPPFPPLPPGVTIPFAAKKDDEKENRREKRSVKPDFFLNTNPNVPTNLTQAALNDLILTLPGITFNVSFRMFSGYLTPDERPLNHLFYWFVESQNDPVNDPVVLWLNGGPGCSSLGGFFQELGPFHPNDDDGQTIYENVYSWNKKANVIFLEAPVYVGFSYTDDKNYVWNDDTTADNNAYAIKTFFQRNFPQYAQNEFFVTGESYGGVYCPTLTLNLINFIDGGLLNLNFKGTAVGNGILSEYLQTNSEMALQYGRALNGLDDWNTMKNACNMNGPNAPNPIYFDYSSAPENSTCGKYVDRNQDYYYGYLYNFWGDPYNIYQDCYLMYDTVPPPPSKTSFRKINGRPSRRAIAAEALRRKSQRVSASSSQPKFVNNYDKSWYGSTDAFRGLMCFSDSAMRRYLRRNDVQQAIHAKSTPRWSDCVDNPRWDYETQEKYYDMSDTINAIMDSKWYTSNTMRLLFYNGDVDTICQFLGDQWLIENVVQQRNLSIVYDRQPWTYQKSSQYQITIAGYAKRWTQNLAQITVKGSGHFVPADRPAQALQMLINFVSNQQNFSVPANVDVTPSTLFPTYQTPTNNCTRSQSDRILGLPGLAQDLQFRQYSGFLDGLPNHKIHYWLVESERDPTSDPLILWLNGGPGSSSLMGLFEENGPFRVSKDGQRLTRNPYAWNQFANVLYISSPVGVGYSYSTDGSAPTYNDNATAAENYAALKNFFALYPQYTTSRFYATGESYAGVYLPTLVNLIVQGIASGDLNINFRGMAIGNGVLDKNADTNSLFHFQYYHGGITYTQYKTAIGLCCPEGDEFDCQLSSHFSLWNNSVPWGNTSDPCYGYALSIGVNLLLNAFDPYNLYQQCWTLPYNSTTPPSPYGEKWTGINYDSTDPFDGYPCYMDDAMQTFLNIPAVRTALNIPVSVPMWLANNNIINAYTQQVDSSAPYLSSILDKAPDGFKMLFYNGDVDTMCNWLGAEWYTTQLFEQAFNLDTVQPRRPWTYQVDTIFYPTIAGYSKRYSNNIDVLTVKGSGHFVPQDRPAQGQQMIYNWINSLDYSTPINPLPLTPTSSPATTPSSPTTKVTNAPPGSTVSGQTAATLTTAIGPTQAPGSSKAPSNSSTQAPGSSSPKTTVPGNPTTYVPPSTTKSAILNFYFLSLFVPPASAARKARGHSTRCFSASYNNNSNPLARLRALRDRTLFIFELLSTSTCYDSPFLGRTIRRLFLWSISDPASRSRGYLFGTIHVPYTEVWNEVSDRVREAFAYSDTVLLEVDLRDETTVRRLIRCKNMLMNAFRKKLMLWAQNQTHYAEAHRRANEVFESIAVHWDRKKPEWLLFLLYQMCENVVERPNSPMLDLYLAQKAFDDEKKIRAIETTAEQCNPVVSVSQQDIIFAIEYTVKHLEHIFGAHRSLPSKKERSITELVRHYRCGSLEEKVFNSNEISRTDVSARFEDRLRAEMIDRQLKEDIILRRNHRMAYRLDQILQADSQNVVFSAIGTGHFFGNDSILNLLRHQGYVIEEITEDDIM</sequence>
<evidence type="ECO:0000313" key="5">
    <source>
        <dbReference type="Proteomes" id="UP000835052"/>
    </source>
</evidence>
<keyword evidence="2" id="KW-0378">Hydrolase</keyword>
<dbReference type="Pfam" id="PF00450">
    <property type="entry name" value="Peptidase_S10"/>
    <property type="match status" value="4"/>
</dbReference>
<protein>
    <recommendedName>
        <fullName evidence="2">Carboxypeptidase</fullName>
        <ecNumber evidence="2">3.4.16.-</ecNumber>
    </recommendedName>
</protein>
<dbReference type="Gene3D" id="3.40.50.1820">
    <property type="entry name" value="alpha/beta hydrolase"/>
    <property type="match status" value="4"/>
</dbReference>
<name>A0A8S1GRM8_9PELO</name>
<dbReference type="InterPro" id="IPR033124">
    <property type="entry name" value="Ser_caboxypep_his_AS"/>
</dbReference>
<accession>A0A8S1GRM8</accession>
<dbReference type="GO" id="GO:0004185">
    <property type="term" value="F:serine-type carboxypeptidase activity"/>
    <property type="evidence" value="ECO:0007669"/>
    <property type="project" value="UniProtKB-UniRule"/>
</dbReference>
<dbReference type="Pfam" id="PF01963">
    <property type="entry name" value="TraB_PrgY_gumN"/>
    <property type="match status" value="1"/>
</dbReference>
<dbReference type="FunFam" id="3.40.50.1820:FF:000222">
    <property type="entry name" value="Carboxypeptidase"/>
    <property type="match status" value="2"/>
</dbReference>
<proteinExistence type="inferred from homology"/>
<dbReference type="PANTHER" id="PTHR11802">
    <property type="entry name" value="SERINE PROTEASE FAMILY S10 SERINE CARBOXYPEPTIDASE"/>
    <property type="match status" value="1"/>
</dbReference>
<feature type="chain" id="PRO_5035961316" description="Carboxypeptidase" evidence="2">
    <location>
        <begin position="27"/>
        <end position="2540"/>
    </location>
</feature>
<evidence type="ECO:0000256" key="2">
    <source>
        <dbReference type="RuleBase" id="RU361156"/>
    </source>
</evidence>
<dbReference type="CDD" id="cd14789">
    <property type="entry name" value="Tiki"/>
    <property type="match status" value="1"/>
</dbReference>
<feature type="region of interest" description="Disordered" evidence="3">
    <location>
        <begin position="2077"/>
        <end position="2155"/>
    </location>
</feature>
<dbReference type="PANTHER" id="PTHR11802:SF125">
    <property type="entry name" value="CARBOXYPEPTIDASE"/>
    <property type="match status" value="1"/>
</dbReference>
<dbReference type="FunFam" id="3.40.50.1820:FF:000055">
    <property type="entry name" value="Carboxypeptidase"/>
    <property type="match status" value="1"/>
</dbReference>
<evidence type="ECO:0000313" key="4">
    <source>
        <dbReference type="EMBL" id="CAD6185442.1"/>
    </source>
</evidence>
<keyword evidence="5" id="KW-1185">Reference proteome</keyword>
<dbReference type="OrthoDB" id="10040378at2759"/>